<evidence type="ECO:0000256" key="1">
    <source>
        <dbReference type="SAM" id="MobiDB-lite"/>
    </source>
</evidence>
<evidence type="ECO:0000313" key="2">
    <source>
        <dbReference type="EMBL" id="BAT98115.1"/>
    </source>
</evidence>
<evidence type="ECO:0000313" key="3">
    <source>
        <dbReference type="Proteomes" id="UP000291084"/>
    </source>
</evidence>
<dbReference type="AlphaFoldDB" id="A0A0S3SZH6"/>
<protein>
    <submittedName>
        <fullName evidence="2">Uncharacterized protein</fullName>
    </submittedName>
</protein>
<reference evidence="2 3" key="1">
    <citation type="journal article" date="2015" name="Sci. Rep.">
        <title>The power of single molecule real-time sequencing technology in the de novo assembly of a eukaryotic genome.</title>
        <authorList>
            <person name="Sakai H."/>
            <person name="Naito K."/>
            <person name="Ogiso-Tanaka E."/>
            <person name="Takahashi Y."/>
            <person name="Iseki K."/>
            <person name="Muto C."/>
            <person name="Satou K."/>
            <person name="Teruya K."/>
            <person name="Shiroma A."/>
            <person name="Shimoji M."/>
            <person name="Hirano T."/>
            <person name="Itoh T."/>
            <person name="Kaga A."/>
            <person name="Tomooka N."/>
        </authorList>
    </citation>
    <scope>NUCLEOTIDE SEQUENCE [LARGE SCALE GENOMIC DNA]</scope>
    <source>
        <strain evidence="3">cv. Shumari</strain>
    </source>
</reference>
<keyword evidence="3" id="KW-1185">Reference proteome</keyword>
<feature type="region of interest" description="Disordered" evidence="1">
    <location>
        <begin position="7"/>
        <end position="29"/>
    </location>
</feature>
<gene>
    <name evidence="2" type="primary">Vigan.09G173900</name>
    <name evidence="2" type="ORF">VIGAN_09173900</name>
</gene>
<proteinExistence type="predicted"/>
<sequence>MVRLVAVANKTHSPSKNENPKPSKKSCQGLKEHQRFFQNTWTLMAFYTEIQKKSKTKTDYKIETTKQKQIHNYAEFPRAHSFSLLRHCFKLHNEMLLLLVSRIQLTLDTFSLGFTAPTPLSSG</sequence>
<organism evidence="2 3">
    <name type="scientific">Vigna angularis var. angularis</name>
    <dbReference type="NCBI Taxonomy" id="157739"/>
    <lineage>
        <taxon>Eukaryota</taxon>
        <taxon>Viridiplantae</taxon>
        <taxon>Streptophyta</taxon>
        <taxon>Embryophyta</taxon>
        <taxon>Tracheophyta</taxon>
        <taxon>Spermatophyta</taxon>
        <taxon>Magnoliopsida</taxon>
        <taxon>eudicotyledons</taxon>
        <taxon>Gunneridae</taxon>
        <taxon>Pentapetalae</taxon>
        <taxon>rosids</taxon>
        <taxon>fabids</taxon>
        <taxon>Fabales</taxon>
        <taxon>Fabaceae</taxon>
        <taxon>Papilionoideae</taxon>
        <taxon>50 kb inversion clade</taxon>
        <taxon>NPAAA clade</taxon>
        <taxon>indigoferoid/millettioid clade</taxon>
        <taxon>Phaseoleae</taxon>
        <taxon>Vigna</taxon>
    </lineage>
</organism>
<dbReference type="Proteomes" id="UP000291084">
    <property type="component" value="Chromosome 9"/>
</dbReference>
<name>A0A0S3SZH6_PHAAN</name>
<dbReference type="EMBL" id="AP015042">
    <property type="protein sequence ID" value="BAT98115.1"/>
    <property type="molecule type" value="Genomic_DNA"/>
</dbReference>
<accession>A0A0S3SZH6</accession>